<evidence type="ECO:0000313" key="2">
    <source>
        <dbReference type="Proteomes" id="UP001060170"/>
    </source>
</evidence>
<comment type="caution">
    <text evidence="1">The sequence shown here is derived from an EMBL/GenBank/DDBJ whole genome shotgun (WGS) entry which is preliminary data.</text>
</comment>
<proteinExistence type="predicted"/>
<reference evidence="2" key="1">
    <citation type="journal article" date="2018" name="BMC Genomics">
        <title>Genomic insights into host adaptation between the wheat stripe rust pathogen (Puccinia striiformis f. sp. tritici) and the barley stripe rust pathogen (Puccinia striiformis f. sp. hordei).</title>
        <authorList>
            <person name="Xia C."/>
            <person name="Wang M."/>
            <person name="Yin C."/>
            <person name="Cornejo O.E."/>
            <person name="Hulbert S.H."/>
            <person name="Chen X."/>
        </authorList>
    </citation>
    <scope>NUCLEOTIDE SEQUENCE [LARGE SCALE GENOMIC DNA]</scope>
    <source>
        <strain evidence="2">93-210</strain>
    </source>
</reference>
<protein>
    <submittedName>
        <fullName evidence="1">Uncharacterized protein</fullName>
    </submittedName>
</protein>
<name>A0ACC0EV71_9BASI</name>
<sequence>MQYFTSMLTVWCATLIASSIGFLDPIPREEWLSNQELPEYLLSQMDSFVRESPKKEILMQDGPVARFDHQNGDAKASFTWCAVEDAGLVENTSTSNVAYVLHDETTRHFVYGLLLPPGHIQVRIERMIKDAGFMLVLCLTALIASSIAFVERRWLSKTDLSQPHNAGIASLIERTRGLEIQHPGLTKAGRYGYTHRGAEAAFEWSADEQIAGLVTNTGNSKIAFALSDKSSGGCFFVSYLDPGAQAVAEFPMDLPYGNVFLHIAPRPFSRSLCFQLRTPVDQDPLMASSLSIEQKIFSDPDSI</sequence>
<organism evidence="1 2">
    <name type="scientific">Puccinia striiformis f. sp. tritici</name>
    <dbReference type="NCBI Taxonomy" id="168172"/>
    <lineage>
        <taxon>Eukaryota</taxon>
        <taxon>Fungi</taxon>
        <taxon>Dikarya</taxon>
        <taxon>Basidiomycota</taxon>
        <taxon>Pucciniomycotina</taxon>
        <taxon>Pucciniomycetes</taxon>
        <taxon>Pucciniales</taxon>
        <taxon>Pucciniaceae</taxon>
        <taxon>Puccinia</taxon>
    </lineage>
</organism>
<reference evidence="1 2" key="3">
    <citation type="journal article" date="2022" name="Microbiol. Spectr.">
        <title>Folding features and dynamics of 3D genome architecture in plant fungal pathogens.</title>
        <authorList>
            <person name="Xia C."/>
        </authorList>
    </citation>
    <scope>NUCLEOTIDE SEQUENCE [LARGE SCALE GENOMIC DNA]</scope>
    <source>
        <strain evidence="1 2">93-210</strain>
    </source>
</reference>
<dbReference type="Proteomes" id="UP001060170">
    <property type="component" value="Chromosome 2"/>
</dbReference>
<gene>
    <name evidence="1" type="ORF">MJO28_001859</name>
</gene>
<keyword evidence="2" id="KW-1185">Reference proteome</keyword>
<accession>A0ACC0EV71</accession>
<evidence type="ECO:0000313" key="1">
    <source>
        <dbReference type="EMBL" id="KAI7961370.1"/>
    </source>
</evidence>
<reference evidence="2" key="2">
    <citation type="journal article" date="2018" name="Mol. Plant Microbe Interact.">
        <title>Genome sequence resources for the wheat stripe rust pathogen (Puccinia striiformis f. sp. tritici) and the barley stripe rust pathogen (Puccinia striiformis f. sp. hordei).</title>
        <authorList>
            <person name="Xia C."/>
            <person name="Wang M."/>
            <person name="Yin C."/>
            <person name="Cornejo O.E."/>
            <person name="Hulbert S.H."/>
            <person name="Chen X."/>
        </authorList>
    </citation>
    <scope>NUCLEOTIDE SEQUENCE [LARGE SCALE GENOMIC DNA]</scope>
    <source>
        <strain evidence="2">93-210</strain>
    </source>
</reference>
<dbReference type="EMBL" id="CM045866">
    <property type="protein sequence ID" value="KAI7961370.1"/>
    <property type="molecule type" value="Genomic_DNA"/>
</dbReference>
<feature type="non-terminal residue" evidence="1">
    <location>
        <position position="303"/>
    </location>
</feature>